<gene>
    <name evidence="3" type="ORF">LGLO00237_LOCUS16948</name>
</gene>
<feature type="compositionally biased region" description="Low complexity" evidence="1">
    <location>
        <begin position="77"/>
        <end position="106"/>
    </location>
</feature>
<protein>
    <submittedName>
        <fullName evidence="3">Uncharacterized protein</fullName>
    </submittedName>
</protein>
<evidence type="ECO:0000256" key="2">
    <source>
        <dbReference type="SAM" id="Phobius"/>
    </source>
</evidence>
<dbReference type="EMBL" id="HBIV01023584">
    <property type="protein sequence ID" value="CAE0665343.1"/>
    <property type="molecule type" value="Transcribed_RNA"/>
</dbReference>
<keyword evidence="2" id="KW-0812">Transmembrane</keyword>
<evidence type="ECO:0000313" key="3">
    <source>
        <dbReference type="EMBL" id="CAE0665343.1"/>
    </source>
</evidence>
<sequence length="280" mass="30274">MPASAAEAQNSEKKGGGVSVLTIAVFVLLLAIGRNAYKARNDRFRYAHHHKQWLPLSNEELKLWQFTPLKTRSKGPSSSTGNAQSGTSSAGSAAGESSALAESGETNSLHQPVEVDKGVQIGWKISCDSLPCQELLPGGLGTGGIISFEGTFNSCFDLMLGDDNFHVSGNGVSGQILLVAVRGPEYILLNTHGSGWEHEEPHNGPAFIEGGKFQMDLKFLRDEELGIELVIEVAGKPVVKRFISEFVVNAFKKINIRPGNFRNCAGTLSTFTRIEYLGRR</sequence>
<reference evidence="3" key="1">
    <citation type="submission" date="2021-01" db="EMBL/GenBank/DDBJ databases">
        <authorList>
            <person name="Corre E."/>
            <person name="Pelletier E."/>
            <person name="Niang G."/>
            <person name="Scheremetjew M."/>
            <person name="Finn R."/>
            <person name="Kale V."/>
            <person name="Holt S."/>
            <person name="Cochrane G."/>
            <person name="Meng A."/>
            <person name="Brown T."/>
            <person name="Cohen L."/>
        </authorList>
    </citation>
    <scope>NUCLEOTIDE SEQUENCE</scope>
    <source>
        <strain evidence="3">CCCM811</strain>
    </source>
</reference>
<feature type="transmembrane region" description="Helical" evidence="2">
    <location>
        <begin position="18"/>
        <end position="37"/>
    </location>
</feature>
<keyword evidence="2" id="KW-1133">Transmembrane helix</keyword>
<keyword evidence="2" id="KW-0472">Membrane</keyword>
<feature type="region of interest" description="Disordered" evidence="1">
    <location>
        <begin position="71"/>
        <end position="111"/>
    </location>
</feature>
<dbReference type="AlphaFoldDB" id="A0A7S3YXT9"/>
<proteinExistence type="predicted"/>
<evidence type="ECO:0000256" key="1">
    <source>
        <dbReference type="SAM" id="MobiDB-lite"/>
    </source>
</evidence>
<accession>A0A7S3YXT9</accession>
<organism evidence="3">
    <name type="scientific">Lotharella globosa</name>
    <dbReference type="NCBI Taxonomy" id="91324"/>
    <lineage>
        <taxon>Eukaryota</taxon>
        <taxon>Sar</taxon>
        <taxon>Rhizaria</taxon>
        <taxon>Cercozoa</taxon>
        <taxon>Chlorarachniophyceae</taxon>
        <taxon>Lotharella</taxon>
    </lineage>
</organism>
<name>A0A7S3YXT9_9EUKA</name>